<dbReference type="OrthoDB" id="29985at2759"/>
<dbReference type="RefSeq" id="XP_008855357.1">
    <property type="nucleotide sequence ID" value="XM_008857135.1"/>
</dbReference>
<gene>
    <name evidence="2" type="ORF">ENU1_025430</name>
</gene>
<proteinExistence type="predicted"/>
<reference evidence="2 3" key="1">
    <citation type="submission" date="2011-11" db="EMBL/GenBank/DDBJ databases">
        <authorList>
            <person name="Hannick L."/>
            <person name="Karamycheva S."/>
            <person name="Lorenzi H."/>
            <person name="Caler E."/>
        </authorList>
    </citation>
    <scope>NUCLEOTIDE SEQUENCE [LARGE SCALE GENOMIC DNA]</scope>
    <source>
        <strain evidence="2 3">P19</strain>
    </source>
</reference>
<feature type="coiled-coil region" evidence="1">
    <location>
        <begin position="168"/>
        <end position="195"/>
    </location>
</feature>
<protein>
    <submittedName>
        <fullName evidence="2">Uncharacterized protein</fullName>
    </submittedName>
</protein>
<evidence type="ECO:0000256" key="1">
    <source>
        <dbReference type="SAM" id="Coils"/>
    </source>
</evidence>
<keyword evidence="1" id="KW-0175">Coiled coil</keyword>
<accession>K2H6Y3</accession>
<sequence>MSEIVLKQCVRHCLNYPANNCYGYICNGEKVIAVSHAPCLPPLNSIIYDEIAEIGIEAMYVSSTTSTVPHPYLEFAKQKSIPIIYLISLYNPSKRIQKFQFNSNNKWEPTTIECELKGVIVMSVPSLTTPKVQIYINTTGVEFVNGEEQLEKGDSTYVQKQSPCIIDYSKLLSQLEEIKKQTDQMLKDKQNLCKELGIDFTI</sequence>
<name>K2H6Y3_ENTNP</name>
<organism evidence="2 3">
    <name type="scientific">Entamoeba nuttalli (strain P19)</name>
    <name type="common">Amoeba</name>
    <dbReference type="NCBI Taxonomy" id="1076696"/>
    <lineage>
        <taxon>Eukaryota</taxon>
        <taxon>Amoebozoa</taxon>
        <taxon>Evosea</taxon>
        <taxon>Archamoebae</taxon>
        <taxon>Mastigamoebida</taxon>
        <taxon>Entamoebidae</taxon>
        <taxon>Entamoeba</taxon>
    </lineage>
</organism>
<dbReference type="OMA" id="KFQFNSN"/>
<dbReference type="EMBL" id="JH925514">
    <property type="protein sequence ID" value="EKE42312.1"/>
    <property type="molecule type" value="Genomic_DNA"/>
</dbReference>
<dbReference type="Proteomes" id="UP000006769">
    <property type="component" value="Unassembled WGS sequence"/>
</dbReference>
<dbReference type="VEuPathDB" id="AmoebaDB:ENU1_025430"/>
<evidence type="ECO:0000313" key="3">
    <source>
        <dbReference type="Proteomes" id="UP000006769"/>
    </source>
</evidence>
<dbReference type="GeneID" id="20071531"/>
<dbReference type="AlphaFoldDB" id="K2H6Y3"/>
<evidence type="ECO:0000313" key="2">
    <source>
        <dbReference type="EMBL" id="EKE42312.1"/>
    </source>
</evidence>